<evidence type="ECO:0000256" key="2">
    <source>
        <dbReference type="ARBA" id="ARBA00022692"/>
    </source>
</evidence>
<name>A0A7M7J9F8_VARDE</name>
<sequence length="293" mass="32490">MLCGAKNSKVSRSAIRLPAIRSADCCPSLCLQSPFSLERTLSASVSSHAPISFIMQMRDPLLSMNGEPSIQDDFSFRNSVAKAHVTIRMGFLRKVYGILSIQLCLTVALTAIAMFLPSVKLFISENHWMLPTSFVLSMGTLLCLFVKRRATPVNYILLGLYTILQAYTISVVVSFYDQLVVLQAFLLTLAVTAALTTFTLQTKKDFTAMPALLLSFLLVLILGQLMNAIFPSSSGELLLSIFGAGLFSIFIIVDTQLIMHRSSPEDYMLATVELYMDILNLFIHILRILGERK</sequence>
<dbReference type="GO" id="GO:0043066">
    <property type="term" value="P:negative regulation of apoptotic process"/>
    <property type="evidence" value="ECO:0007669"/>
    <property type="project" value="TreeGrafter"/>
</dbReference>
<protein>
    <submittedName>
        <fullName evidence="6">Uncharacterized protein</fullName>
    </submittedName>
</protein>
<dbReference type="RefSeq" id="XP_022648725.1">
    <property type="nucleotide sequence ID" value="XM_022792990.1"/>
</dbReference>
<dbReference type="PANTHER" id="PTHR23291">
    <property type="entry name" value="BAX INHIBITOR-RELATED"/>
    <property type="match status" value="1"/>
</dbReference>
<dbReference type="InParanoid" id="A0A7M7J9F8"/>
<dbReference type="AlphaFoldDB" id="A0A7M7J9F8"/>
<dbReference type="Pfam" id="PF01027">
    <property type="entry name" value="Bax1-I"/>
    <property type="match status" value="1"/>
</dbReference>
<feature type="transmembrane region" description="Helical" evidence="5">
    <location>
        <begin position="212"/>
        <end position="231"/>
    </location>
</feature>
<dbReference type="KEGG" id="vde:111245111"/>
<evidence type="ECO:0000256" key="5">
    <source>
        <dbReference type="RuleBase" id="RU004379"/>
    </source>
</evidence>
<evidence type="ECO:0000313" key="6">
    <source>
        <dbReference type="EnsemblMetazoa" id="XP_022648725"/>
    </source>
</evidence>
<dbReference type="OrthoDB" id="7933078at2759"/>
<proteinExistence type="inferred from homology"/>
<evidence type="ECO:0000256" key="4">
    <source>
        <dbReference type="ARBA" id="ARBA00023136"/>
    </source>
</evidence>
<evidence type="ECO:0000256" key="3">
    <source>
        <dbReference type="ARBA" id="ARBA00022989"/>
    </source>
</evidence>
<organism evidence="6 7">
    <name type="scientific">Varroa destructor</name>
    <name type="common">Honeybee mite</name>
    <dbReference type="NCBI Taxonomy" id="109461"/>
    <lineage>
        <taxon>Eukaryota</taxon>
        <taxon>Metazoa</taxon>
        <taxon>Ecdysozoa</taxon>
        <taxon>Arthropoda</taxon>
        <taxon>Chelicerata</taxon>
        <taxon>Arachnida</taxon>
        <taxon>Acari</taxon>
        <taxon>Parasitiformes</taxon>
        <taxon>Mesostigmata</taxon>
        <taxon>Gamasina</taxon>
        <taxon>Dermanyssoidea</taxon>
        <taxon>Varroidae</taxon>
        <taxon>Varroa</taxon>
    </lineage>
</organism>
<feature type="transmembrane region" description="Helical" evidence="5">
    <location>
        <begin position="182"/>
        <end position="200"/>
    </location>
</feature>
<evidence type="ECO:0000256" key="1">
    <source>
        <dbReference type="ARBA" id="ARBA00004141"/>
    </source>
</evidence>
<evidence type="ECO:0000313" key="7">
    <source>
        <dbReference type="Proteomes" id="UP000594260"/>
    </source>
</evidence>
<keyword evidence="2 5" id="KW-0812">Transmembrane</keyword>
<keyword evidence="3 5" id="KW-1133">Transmembrane helix</keyword>
<feature type="transmembrane region" description="Helical" evidence="5">
    <location>
        <begin position="237"/>
        <end position="255"/>
    </location>
</feature>
<comment type="subcellular location">
    <subcellularLocation>
        <location evidence="1">Membrane</location>
        <topology evidence="1">Multi-pass membrane protein</topology>
    </subcellularLocation>
</comment>
<keyword evidence="7" id="KW-1185">Reference proteome</keyword>
<reference evidence="6" key="1">
    <citation type="submission" date="2021-01" db="UniProtKB">
        <authorList>
            <consortium name="EnsemblMetazoa"/>
        </authorList>
    </citation>
    <scope>IDENTIFICATION</scope>
</reference>
<dbReference type="InterPro" id="IPR006214">
    <property type="entry name" value="Bax_inhibitor_1-related"/>
</dbReference>
<accession>A0A7M7J9F8</accession>
<dbReference type="PANTHER" id="PTHR23291:SF50">
    <property type="entry name" value="PROTEIN LIFEGUARD 4"/>
    <property type="match status" value="1"/>
</dbReference>
<dbReference type="Proteomes" id="UP000594260">
    <property type="component" value="Unplaced"/>
</dbReference>
<feature type="transmembrane region" description="Helical" evidence="5">
    <location>
        <begin position="95"/>
        <end position="116"/>
    </location>
</feature>
<feature type="transmembrane region" description="Helical" evidence="5">
    <location>
        <begin position="128"/>
        <end position="146"/>
    </location>
</feature>
<comment type="similarity">
    <text evidence="5">Belongs to the BI1 family.</text>
</comment>
<dbReference type="EnsemblMetazoa" id="XM_022792990">
    <property type="protein sequence ID" value="XP_022648725"/>
    <property type="gene ID" value="LOC111245111"/>
</dbReference>
<dbReference type="GO" id="GO:0016020">
    <property type="term" value="C:membrane"/>
    <property type="evidence" value="ECO:0007669"/>
    <property type="project" value="UniProtKB-SubCell"/>
</dbReference>
<keyword evidence="4 5" id="KW-0472">Membrane</keyword>
<dbReference type="OMA" id="WAFCAVM"/>
<dbReference type="GeneID" id="111245111"/>
<feature type="transmembrane region" description="Helical" evidence="5">
    <location>
        <begin position="153"/>
        <end position="176"/>
    </location>
</feature>